<dbReference type="InterPro" id="IPR050515">
    <property type="entry name" value="Beta-lactam/transpept"/>
</dbReference>
<feature type="domain" description="Penicillin-binding protein transpeptidase" evidence="4">
    <location>
        <begin position="254"/>
        <end position="557"/>
    </location>
</feature>
<protein>
    <recommendedName>
        <fullName evidence="8">Penicillin-binding protein transpeptidase domain-containing protein</fullName>
    </recommendedName>
</protein>
<proteinExistence type="predicted"/>
<keyword evidence="3" id="KW-0812">Transmembrane</keyword>
<dbReference type="InterPro" id="IPR001460">
    <property type="entry name" value="PCN-bd_Tpept"/>
</dbReference>
<dbReference type="Gene3D" id="3.30.450.330">
    <property type="match status" value="1"/>
</dbReference>
<evidence type="ECO:0000256" key="2">
    <source>
        <dbReference type="ARBA" id="ARBA00023136"/>
    </source>
</evidence>
<dbReference type="GO" id="GO:0071555">
    <property type="term" value="P:cell wall organization"/>
    <property type="evidence" value="ECO:0007669"/>
    <property type="project" value="TreeGrafter"/>
</dbReference>
<dbReference type="PANTHER" id="PTHR30627">
    <property type="entry name" value="PEPTIDOGLYCAN D,D-TRANSPEPTIDASE"/>
    <property type="match status" value="1"/>
</dbReference>
<evidence type="ECO:0000259" key="5">
    <source>
        <dbReference type="Pfam" id="PF03717"/>
    </source>
</evidence>
<evidence type="ECO:0000313" key="7">
    <source>
        <dbReference type="Proteomes" id="UP000179230"/>
    </source>
</evidence>
<dbReference type="InterPro" id="IPR012338">
    <property type="entry name" value="Beta-lactam/transpept-like"/>
</dbReference>
<comment type="subcellular location">
    <subcellularLocation>
        <location evidence="1">Membrane</location>
    </subcellularLocation>
</comment>
<accession>A0A1F6FRG1</accession>
<evidence type="ECO:0008006" key="8">
    <source>
        <dbReference type="Google" id="ProtNLM"/>
    </source>
</evidence>
<dbReference type="Pfam" id="PF00905">
    <property type="entry name" value="Transpeptidase"/>
    <property type="match status" value="1"/>
</dbReference>
<evidence type="ECO:0000256" key="3">
    <source>
        <dbReference type="SAM" id="Phobius"/>
    </source>
</evidence>
<name>A0A1F6FRG1_9BACT</name>
<dbReference type="AlphaFoldDB" id="A0A1F6FRG1"/>
<dbReference type="InterPro" id="IPR036138">
    <property type="entry name" value="PBP_dimer_sf"/>
</dbReference>
<organism evidence="6 7">
    <name type="scientific">Candidatus Kaiserbacteria bacterium RIFOXYD1_FULL_42_15</name>
    <dbReference type="NCBI Taxonomy" id="1798532"/>
    <lineage>
        <taxon>Bacteria</taxon>
        <taxon>Candidatus Kaiseribacteriota</taxon>
    </lineage>
</organism>
<comment type="caution">
    <text evidence="6">The sequence shown here is derived from an EMBL/GenBank/DDBJ whole genome shotgun (WGS) entry which is preliminary data.</text>
</comment>
<dbReference type="SUPFAM" id="SSF56601">
    <property type="entry name" value="beta-lactamase/transpeptidase-like"/>
    <property type="match status" value="1"/>
</dbReference>
<evidence type="ECO:0000259" key="4">
    <source>
        <dbReference type="Pfam" id="PF00905"/>
    </source>
</evidence>
<dbReference type="Pfam" id="PF03717">
    <property type="entry name" value="PBP_dimer"/>
    <property type="match status" value="1"/>
</dbReference>
<dbReference type="EMBL" id="MFMT01000021">
    <property type="protein sequence ID" value="OGG88413.1"/>
    <property type="molecule type" value="Genomic_DNA"/>
</dbReference>
<keyword evidence="2 3" id="KW-0472">Membrane</keyword>
<dbReference type="Proteomes" id="UP000179230">
    <property type="component" value="Unassembled WGS sequence"/>
</dbReference>
<dbReference type="GO" id="GO:0005886">
    <property type="term" value="C:plasma membrane"/>
    <property type="evidence" value="ECO:0007669"/>
    <property type="project" value="TreeGrafter"/>
</dbReference>
<evidence type="ECO:0000256" key="1">
    <source>
        <dbReference type="ARBA" id="ARBA00004370"/>
    </source>
</evidence>
<dbReference type="Gene3D" id="3.40.710.10">
    <property type="entry name" value="DD-peptidase/beta-lactamase superfamily"/>
    <property type="match status" value="1"/>
</dbReference>
<dbReference type="SUPFAM" id="SSF56519">
    <property type="entry name" value="Penicillin binding protein dimerisation domain"/>
    <property type="match status" value="1"/>
</dbReference>
<keyword evidence="3" id="KW-1133">Transmembrane helix</keyword>
<sequence>MSKEVSLRIRIISGFLLILGVLLIVRLYFLQIIYSAYYQDKAERQYVHTAKDLYSRGNIYFTTKDGELVSAASIKFGYVLAINPAVIINPDDIYNKLTTYLTLSKETFIDKANQKARTYIEIETQLDETAAGVIDAMDLPGVMLYRNQWRYYPGNELSARAIGFVGYSDEYPDDLHGKYGLERFYDDVLVYNDTVLSVDFFAEIFSNFGNMVFDSKPSKTGSIVTTIEPTVARILDKILLDTQTKYSSQLTGGIIMNPQNGAIYAMNTIPTYNLNNRAKATASDFQNPLVENVYEFGSIIKSLTMAAGLDSGAVVPSSTYYDAGSLTLNGYTIWNYDHRGRGTVSMQEVLNQSLNTGATYVMQQVGREKFLNYFLNLKLESETGIDLPNEAQGLLQNFINSPRDIEYATASYGQGIAMTAMATTRALASLGNGGHLITPHLVSRIEYQDGTSKEINYPPGAQVFKSSTSETISQMLTTVADNALKGGLVSMPDHSFAAKTGTAQMSDPQTGKYYDDKYLHSFFGYFPSYDPKFLIFLYTVDPQGVQYASGTLTDPFMELTKFLINYYNVPPDR</sequence>
<feature type="transmembrane region" description="Helical" evidence="3">
    <location>
        <begin position="12"/>
        <end position="34"/>
    </location>
</feature>
<dbReference type="InterPro" id="IPR005311">
    <property type="entry name" value="PBP_dimer"/>
</dbReference>
<dbReference type="GO" id="GO:0008658">
    <property type="term" value="F:penicillin binding"/>
    <property type="evidence" value="ECO:0007669"/>
    <property type="project" value="InterPro"/>
</dbReference>
<gene>
    <name evidence="6" type="ORF">A2592_01200</name>
</gene>
<reference evidence="6 7" key="1">
    <citation type="journal article" date="2016" name="Nat. Commun.">
        <title>Thousands of microbial genomes shed light on interconnected biogeochemical processes in an aquifer system.</title>
        <authorList>
            <person name="Anantharaman K."/>
            <person name="Brown C.T."/>
            <person name="Hug L.A."/>
            <person name="Sharon I."/>
            <person name="Castelle C.J."/>
            <person name="Probst A.J."/>
            <person name="Thomas B.C."/>
            <person name="Singh A."/>
            <person name="Wilkins M.J."/>
            <person name="Karaoz U."/>
            <person name="Brodie E.L."/>
            <person name="Williams K.H."/>
            <person name="Hubbard S.S."/>
            <person name="Banfield J.F."/>
        </authorList>
    </citation>
    <scope>NUCLEOTIDE SEQUENCE [LARGE SCALE GENOMIC DNA]</scope>
</reference>
<dbReference type="PANTHER" id="PTHR30627:SF1">
    <property type="entry name" value="PEPTIDOGLYCAN D,D-TRANSPEPTIDASE FTSI"/>
    <property type="match status" value="1"/>
</dbReference>
<feature type="domain" description="Penicillin-binding protein dimerisation" evidence="5">
    <location>
        <begin position="56"/>
        <end position="189"/>
    </location>
</feature>
<evidence type="ECO:0000313" key="6">
    <source>
        <dbReference type="EMBL" id="OGG88413.1"/>
    </source>
</evidence>
<dbReference type="Gene3D" id="3.90.1310.10">
    <property type="entry name" value="Penicillin-binding protein 2a (Domain 2)"/>
    <property type="match status" value="1"/>
</dbReference>